<dbReference type="GO" id="GO:0015944">
    <property type="term" value="P:formate oxidation"/>
    <property type="evidence" value="ECO:0007669"/>
    <property type="project" value="TreeGrafter"/>
</dbReference>
<dbReference type="FunFam" id="1.20.950.20:FF:000002">
    <property type="entry name" value="Formate dehydrogenase cytochrome b556 subunit"/>
    <property type="match status" value="1"/>
</dbReference>
<evidence type="ECO:0000256" key="14">
    <source>
        <dbReference type="SAM" id="Phobius"/>
    </source>
</evidence>
<name>A0A4Q1VN81_9BRAD</name>
<evidence type="ECO:0000256" key="8">
    <source>
        <dbReference type="ARBA" id="ARBA00022723"/>
    </source>
</evidence>
<dbReference type="GO" id="GO:0046872">
    <property type="term" value="F:metal ion binding"/>
    <property type="evidence" value="ECO:0007669"/>
    <property type="project" value="UniProtKB-KW"/>
</dbReference>
<evidence type="ECO:0000256" key="2">
    <source>
        <dbReference type="ARBA" id="ARBA00004651"/>
    </source>
</evidence>
<keyword evidence="8" id="KW-0479">Metal-binding</keyword>
<feature type="transmembrane region" description="Helical" evidence="14">
    <location>
        <begin position="175"/>
        <end position="196"/>
    </location>
</feature>
<dbReference type="AlphaFoldDB" id="A0A4Q1VN81"/>
<keyword evidence="12 14" id="KW-0472">Membrane</keyword>
<feature type="transmembrane region" description="Helical" evidence="14">
    <location>
        <begin position="81"/>
        <end position="102"/>
    </location>
</feature>
<feature type="signal peptide" evidence="15">
    <location>
        <begin position="1"/>
        <end position="30"/>
    </location>
</feature>
<dbReference type="InterPro" id="IPR011577">
    <property type="entry name" value="Cyt_b561_bac/Ni-Hgenase"/>
</dbReference>
<proteinExistence type="inferred from homology"/>
<keyword evidence="9" id="KW-0249">Electron transport</keyword>
<evidence type="ECO:0000313" key="18">
    <source>
        <dbReference type="Proteomes" id="UP000290819"/>
    </source>
</evidence>
<evidence type="ECO:0000256" key="3">
    <source>
        <dbReference type="ARBA" id="ARBA00010747"/>
    </source>
</evidence>
<evidence type="ECO:0000256" key="12">
    <source>
        <dbReference type="ARBA" id="ARBA00023136"/>
    </source>
</evidence>
<dbReference type="InterPro" id="IPR051817">
    <property type="entry name" value="FDH_cytochrome_b556_subunit"/>
</dbReference>
<keyword evidence="10 14" id="KW-1133">Transmembrane helix</keyword>
<dbReference type="GO" id="GO:0036397">
    <property type="term" value="F:formate dehydrogenase (quinone) activity"/>
    <property type="evidence" value="ECO:0007669"/>
    <property type="project" value="TreeGrafter"/>
</dbReference>
<feature type="compositionally biased region" description="Polar residues" evidence="13">
    <location>
        <begin position="318"/>
        <end position="328"/>
    </location>
</feature>
<feature type="domain" description="Cytochrome b561 bacterial/Ni-hydrogenase" evidence="16">
    <location>
        <begin position="120"/>
        <end position="297"/>
    </location>
</feature>
<dbReference type="InterPro" id="IPR006471">
    <property type="entry name" value="Formate_DH_gsu"/>
</dbReference>
<evidence type="ECO:0000256" key="13">
    <source>
        <dbReference type="SAM" id="MobiDB-lite"/>
    </source>
</evidence>
<feature type="region of interest" description="Disordered" evidence="13">
    <location>
        <begin position="313"/>
        <end position="335"/>
    </location>
</feature>
<dbReference type="GO" id="GO:0022904">
    <property type="term" value="P:respiratory electron transport chain"/>
    <property type="evidence" value="ECO:0007669"/>
    <property type="project" value="InterPro"/>
</dbReference>
<accession>A0A4Q1VN81</accession>
<dbReference type="GO" id="GO:0009055">
    <property type="term" value="F:electron transfer activity"/>
    <property type="evidence" value="ECO:0007669"/>
    <property type="project" value="InterPro"/>
</dbReference>
<keyword evidence="6" id="KW-0349">Heme</keyword>
<keyword evidence="4" id="KW-0813">Transport</keyword>
<sequence>MPSLGRFIRVTIRAWVLLLLIMAAPSPSLAQQINPTASSVNERQLLQEMDRIQGRVSIPDQRSSVLLQPAGREWREFRNVALRWIGGGAILGMLAVLLVFYLTRGMVRLESGRSGRTIVRFTVFERFVHWMTATCFIILAISGLNITFGRPLLLPLIGFEAFSEWSQWAKYAHNYLSFPFTIGVILIFLMWIAGNIPNKVDVAWIKRGGGIVGHDHPPAYRFNAGQKMIYWIVVIGGGLVAATGYVLMFPFYISGIEGMQMAQIIHSVVAVLFVAAMIAHIYIGTIGMEGAFEAMGSGEVDLNWAREHHSLWLDEQSGRTGPNDQRPQPATAAAE</sequence>
<protein>
    <submittedName>
        <fullName evidence="17">Formate dehydrogenase subunit gamma</fullName>
    </submittedName>
</protein>
<evidence type="ECO:0000256" key="11">
    <source>
        <dbReference type="ARBA" id="ARBA00023004"/>
    </source>
</evidence>
<dbReference type="SUPFAM" id="SSF81342">
    <property type="entry name" value="Transmembrane di-heme cytochromes"/>
    <property type="match status" value="1"/>
</dbReference>
<evidence type="ECO:0000259" key="16">
    <source>
        <dbReference type="Pfam" id="PF01292"/>
    </source>
</evidence>
<evidence type="ECO:0000313" key="17">
    <source>
        <dbReference type="EMBL" id="RXT54135.1"/>
    </source>
</evidence>
<dbReference type="GO" id="GO:0005886">
    <property type="term" value="C:plasma membrane"/>
    <property type="evidence" value="ECO:0007669"/>
    <property type="project" value="UniProtKB-SubCell"/>
</dbReference>
<dbReference type="GO" id="GO:0008863">
    <property type="term" value="F:formate dehydrogenase (NAD+) activity"/>
    <property type="evidence" value="ECO:0007669"/>
    <property type="project" value="InterPro"/>
</dbReference>
<evidence type="ECO:0000256" key="6">
    <source>
        <dbReference type="ARBA" id="ARBA00022617"/>
    </source>
</evidence>
<evidence type="ECO:0000256" key="4">
    <source>
        <dbReference type="ARBA" id="ARBA00022448"/>
    </source>
</evidence>
<evidence type="ECO:0000256" key="5">
    <source>
        <dbReference type="ARBA" id="ARBA00022475"/>
    </source>
</evidence>
<comment type="similarity">
    <text evidence="3">Belongs to the formate dehydrogenase gamma subunit family.</text>
</comment>
<evidence type="ECO:0000256" key="1">
    <source>
        <dbReference type="ARBA" id="ARBA00001971"/>
    </source>
</evidence>
<comment type="caution">
    <text evidence="17">The sequence shown here is derived from an EMBL/GenBank/DDBJ whole genome shotgun (WGS) entry which is preliminary data.</text>
</comment>
<evidence type="ECO:0000256" key="15">
    <source>
        <dbReference type="SAM" id="SignalP"/>
    </source>
</evidence>
<evidence type="ECO:0000256" key="7">
    <source>
        <dbReference type="ARBA" id="ARBA00022692"/>
    </source>
</evidence>
<dbReference type="Pfam" id="PF01292">
    <property type="entry name" value="Ni_hydr_CYTB"/>
    <property type="match status" value="1"/>
</dbReference>
<dbReference type="GO" id="GO:0009326">
    <property type="term" value="C:formate dehydrogenase complex"/>
    <property type="evidence" value="ECO:0007669"/>
    <property type="project" value="InterPro"/>
</dbReference>
<dbReference type="GO" id="GO:0009061">
    <property type="term" value="P:anaerobic respiration"/>
    <property type="evidence" value="ECO:0007669"/>
    <property type="project" value="TreeGrafter"/>
</dbReference>
<dbReference type="NCBIfam" id="TIGR01583">
    <property type="entry name" value="formate-DH-gamm"/>
    <property type="match status" value="1"/>
</dbReference>
<keyword evidence="7 14" id="KW-0812">Transmembrane</keyword>
<keyword evidence="11" id="KW-0408">Iron</keyword>
<dbReference type="RefSeq" id="WP_129267478.1">
    <property type="nucleotide sequence ID" value="NZ_MZXW01000004.1"/>
</dbReference>
<reference evidence="17 18" key="1">
    <citation type="submission" date="2017-03" db="EMBL/GenBank/DDBJ databases">
        <authorList>
            <person name="Safronova V.I."/>
            <person name="Sazanova A.L."/>
            <person name="Chirak E.R."/>
        </authorList>
    </citation>
    <scope>NUCLEOTIDE SEQUENCE [LARGE SCALE GENOMIC DNA]</scope>
    <source>
        <strain evidence="17 18">Opo-243</strain>
    </source>
</reference>
<dbReference type="InterPro" id="IPR016174">
    <property type="entry name" value="Di-haem_cyt_TM"/>
</dbReference>
<feature type="transmembrane region" description="Helical" evidence="14">
    <location>
        <begin position="264"/>
        <end position="283"/>
    </location>
</feature>
<keyword evidence="15" id="KW-0732">Signal</keyword>
<keyword evidence="18" id="KW-1185">Reference proteome</keyword>
<organism evidence="17 18">
    <name type="scientific">Bradyrhizobium betae</name>
    <dbReference type="NCBI Taxonomy" id="244734"/>
    <lineage>
        <taxon>Bacteria</taxon>
        <taxon>Pseudomonadati</taxon>
        <taxon>Pseudomonadota</taxon>
        <taxon>Alphaproteobacteria</taxon>
        <taxon>Hyphomicrobiales</taxon>
        <taxon>Nitrobacteraceae</taxon>
        <taxon>Bradyrhizobium</taxon>
    </lineage>
</organism>
<dbReference type="EMBL" id="MZXW01000004">
    <property type="protein sequence ID" value="RXT54135.1"/>
    <property type="molecule type" value="Genomic_DNA"/>
</dbReference>
<comment type="subcellular location">
    <subcellularLocation>
        <location evidence="2">Cell membrane</location>
        <topology evidence="2">Multi-pass membrane protein</topology>
    </subcellularLocation>
</comment>
<dbReference type="PANTHER" id="PTHR30074">
    <property type="entry name" value="FORMATE DEHYDROGENASE, NITRATE-INDUCIBLE, CYTOCHROME B556 FDN SUBUNIT"/>
    <property type="match status" value="1"/>
</dbReference>
<evidence type="ECO:0000256" key="9">
    <source>
        <dbReference type="ARBA" id="ARBA00022982"/>
    </source>
</evidence>
<feature type="chain" id="PRO_5020794083" evidence="15">
    <location>
        <begin position="31"/>
        <end position="335"/>
    </location>
</feature>
<dbReference type="OrthoDB" id="9790598at2"/>
<comment type="cofactor">
    <cofactor evidence="1">
        <name>heme</name>
        <dbReference type="ChEBI" id="CHEBI:30413"/>
    </cofactor>
</comment>
<evidence type="ECO:0000256" key="10">
    <source>
        <dbReference type="ARBA" id="ARBA00022989"/>
    </source>
</evidence>
<gene>
    <name evidence="17" type="ORF">B5V03_01370</name>
</gene>
<feature type="transmembrane region" description="Helical" evidence="14">
    <location>
        <begin position="123"/>
        <end position="146"/>
    </location>
</feature>
<dbReference type="PANTHER" id="PTHR30074:SF6">
    <property type="entry name" value="FORMATE DEHYDROGENASE GAMMA SUBUNIT"/>
    <property type="match status" value="1"/>
</dbReference>
<dbReference type="Gene3D" id="1.20.950.20">
    <property type="entry name" value="Transmembrane di-heme cytochromes, Chain C"/>
    <property type="match status" value="1"/>
</dbReference>
<keyword evidence="5" id="KW-1003">Cell membrane</keyword>
<feature type="transmembrane region" description="Helical" evidence="14">
    <location>
        <begin position="229"/>
        <end position="252"/>
    </location>
</feature>
<dbReference type="Proteomes" id="UP000290819">
    <property type="component" value="Unassembled WGS sequence"/>
</dbReference>